<dbReference type="EMBL" id="HG994588">
    <property type="protein sequence ID" value="CAF3042230.1"/>
    <property type="molecule type" value="Genomic_DNA"/>
</dbReference>
<dbReference type="InterPro" id="IPR007305">
    <property type="entry name" value="Vesicle_transpt_Got1/SFT2"/>
</dbReference>
<dbReference type="PANTHER" id="PTHR46363">
    <property type="entry name" value="DEOXYRIBONUCLEASE TATDN2-RELATED"/>
    <property type="match status" value="1"/>
</dbReference>
<evidence type="ECO:0000256" key="1">
    <source>
        <dbReference type="ARBA" id="ARBA00004141"/>
    </source>
</evidence>
<comment type="subcellular location">
    <subcellularLocation>
        <location evidence="1">Membrane</location>
        <topology evidence="1">Multi-pass membrane protein</topology>
    </subcellularLocation>
</comment>
<evidence type="ECO:0000256" key="6">
    <source>
        <dbReference type="ARBA" id="ARBA00023136"/>
    </source>
</evidence>
<dbReference type="GO" id="GO:0016788">
    <property type="term" value="F:hydrolase activity, acting on ester bonds"/>
    <property type="evidence" value="ECO:0007669"/>
    <property type="project" value="InterPro"/>
</dbReference>
<dbReference type="InterPro" id="IPR032466">
    <property type="entry name" value="Metal_Hydrolase"/>
</dbReference>
<evidence type="ECO:0000313" key="7">
    <source>
        <dbReference type="EMBL" id="CAF3042230.1"/>
    </source>
</evidence>
<keyword evidence="5" id="KW-1133">Transmembrane helix</keyword>
<dbReference type="InterPro" id="IPR001130">
    <property type="entry name" value="TatD-like"/>
</dbReference>
<dbReference type="SUPFAM" id="SSF51556">
    <property type="entry name" value="Metallo-dependent hydrolases"/>
    <property type="match status" value="1"/>
</dbReference>
<name>A0A7R8DCG0_LEPSM</name>
<keyword evidence="3" id="KW-0812">Transmembrane</keyword>
<dbReference type="Gene3D" id="3.20.20.140">
    <property type="entry name" value="Metal-dependent hydrolases"/>
    <property type="match status" value="2"/>
</dbReference>
<dbReference type="PANTHER" id="PTHR46363:SF1">
    <property type="entry name" value="DEOXYRIBONUCLEASE TATDN2-RELATED"/>
    <property type="match status" value="1"/>
</dbReference>
<keyword evidence="8" id="KW-1185">Reference proteome</keyword>
<dbReference type="OrthoDB" id="73614at2759"/>
<reference evidence="7" key="1">
    <citation type="submission" date="2021-02" db="EMBL/GenBank/DDBJ databases">
        <authorList>
            <person name="Bekaert M."/>
        </authorList>
    </citation>
    <scope>NUCLEOTIDE SEQUENCE</scope>
    <source>
        <strain evidence="7">IoA-00</strain>
    </source>
</reference>
<dbReference type="AlphaFoldDB" id="A0A7R8DCG0"/>
<protein>
    <submittedName>
        <fullName evidence="7">(salmon louse) hypothetical protein</fullName>
    </submittedName>
</protein>
<evidence type="ECO:0000256" key="3">
    <source>
        <dbReference type="ARBA" id="ARBA00022692"/>
    </source>
</evidence>
<evidence type="ECO:0000256" key="5">
    <source>
        <dbReference type="ARBA" id="ARBA00022989"/>
    </source>
</evidence>
<evidence type="ECO:0000256" key="4">
    <source>
        <dbReference type="ARBA" id="ARBA00022801"/>
    </source>
</evidence>
<dbReference type="Gene3D" id="3.30.70.640">
    <property type="entry name" value="Molybdopterin cofactor biosynthesis C (MoaC) domain"/>
    <property type="match status" value="1"/>
</dbReference>
<sequence>MGMKQRGDLLLRPWIPQLYHGKTRLKGFVVCFAIGCFISILSTITLALNGGLIKFAVLYSIGNIISLLSTCFLMGPLKQIKNMFAPTRAFATVIMLILHSIVKISGSHDNESNPCKKAVVISNKQHFLLERKRSRIDPGILYDSHCHYDFLLDKLNLRSYKEYCYKYPKGDFGREYMGVSLFCDELMKDPRIYFTFWMSSPRFASAFNDSHLAKLEKLIQTKRVVALGEIGLDFADVYGKSTSPHDVQIAVFYEQLLLAKKYNKPIVLHIRDAEQETIEVLKRFHELVQQLPLDRIVLETDAPYFYPYHVVKWKSTHHVSYPMLVIHKNVEKVYRLSEHEEPIAGVNQIEFKSVGCQTIHLLSTSNHEPPSGLTHIDSTGKSSMVDITDKSITERKASAQAVVVVGP</sequence>
<keyword evidence="4" id="KW-0378">Hydrolase</keyword>
<dbReference type="PROSITE" id="PS01091">
    <property type="entry name" value="TATD_3"/>
    <property type="match status" value="1"/>
</dbReference>
<keyword evidence="6" id="KW-0472">Membrane</keyword>
<dbReference type="Pfam" id="PF04178">
    <property type="entry name" value="Got1"/>
    <property type="match status" value="1"/>
</dbReference>
<dbReference type="GO" id="GO:0006777">
    <property type="term" value="P:Mo-molybdopterin cofactor biosynthetic process"/>
    <property type="evidence" value="ECO:0007669"/>
    <property type="project" value="InterPro"/>
</dbReference>
<dbReference type="GO" id="GO:0016020">
    <property type="term" value="C:membrane"/>
    <property type="evidence" value="ECO:0007669"/>
    <property type="project" value="UniProtKB-SubCell"/>
</dbReference>
<evidence type="ECO:0000313" key="8">
    <source>
        <dbReference type="Proteomes" id="UP000675881"/>
    </source>
</evidence>
<dbReference type="GO" id="GO:0016192">
    <property type="term" value="P:vesicle-mediated transport"/>
    <property type="evidence" value="ECO:0007669"/>
    <property type="project" value="InterPro"/>
</dbReference>
<proteinExistence type="inferred from homology"/>
<evidence type="ECO:0000256" key="2">
    <source>
        <dbReference type="ARBA" id="ARBA00009275"/>
    </source>
</evidence>
<dbReference type="Pfam" id="PF01026">
    <property type="entry name" value="TatD_DNase"/>
    <property type="match status" value="1"/>
</dbReference>
<comment type="similarity">
    <text evidence="2">Belongs to the metallo-dependent hydrolases superfamily. TatD-type hydrolase family.</text>
</comment>
<dbReference type="Proteomes" id="UP000675881">
    <property type="component" value="Chromosome 9"/>
</dbReference>
<organism evidence="7 8">
    <name type="scientific">Lepeophtheirus salmonis</name>
    <name type="common">Salmon louse</name>
    <name type="synonym">Caligus salmonis</name>
    <dbReference type="NCBI Taxonomy" id="72036"/>
    <lineage>
        <taxon>Eukaryota</taxon>
        <taxon>Metazoa</taxon>
        <taxon>Ecdysozoa</taxon>
        <taxon>Arthropoda</taxon>
        <taxon>Crustacea</taxon>
        <taxon>Multicrustacea</taxon>
        <taxon>Hexanauplia</taxon>
        <taxon>Copepoda</taxon>
        <taxon>Siphonostomatoida</taxon>
        <taxon>Caligidae</taxon>
        <taxon>Lepeophtheirus</taxon>
    </lineage>
</organism>
<dbReference type="InterPro" id="IPR018228">
    <property type="entry name" value="DNase_TatD-rel_CS"/>
</dbReference>
<dbReference type="GO" id="GO:0012505">
    <property type="term" value="C:endomembrane system"/>
    <property type="evidence" value="ECO:0007669"/>
    <property type="project" value="UniProtKB-ARBA"/>
</dbReference>
<gene>
    <name evidence="7" type="ORF">LSAA_14840</name>
</gene>
<dbReference type="GO" id="GO:0005737">
    <property type="term" value="C:cytoplasm"/>
    <property type="evidence" value="ECO:0007669"/>
    <property type="project" value="UniProtKB-ARBA"/>
</dbReference>
<accession>A0A7R8DCG0</accession>
<dbReference type="InterPro" id="IPR036522">
    <property type="entry name" value="MoaC_sf"/>
</dbReference>